<name>A0A4Z2G881_9TELE</name>
<accession>A0A4Z2G881</accession>
<sequence length="64" mass="7492">MPYKEVAFYPPKSSNLRKRRRHVNVNGRKSRRQTHDVFDELEKRSRCIAPRSAGEASEPPPTRT</sequence>
<evidence type="ECO:0000313" key="3">
    <source>
        <dbReference type="Proteomes" id="UP000314294"/>
    </source>
</evidence>
<proteinExistence type="predicted"/>
<evidence type="ECO:0000313" key="2">
    <source>
        <dbReference type="EMBL" id="TNN49767.1"/>
    </source>
</evidence>
<dbReference type="AlphaFoldDB" id="A0A4Z2G881"/>
<evidence type="ECO:0000256" key="1">
    <source>
        <dbReference type="SAM" id="MobiDB-lite"/>
    </source>
</evidence>
<keyword evidence="3" id="KW-1185">Reference proteome</keyword>
<reference evidence="2 3" key="1">
    <citation type="submission" date="2019-03" db="EMBL/GenBank/DDBJ databases">
        <title>First draft genome of Liparis tanakae, snailfish: a comprehensive survey of snailfish specific genes.</title>
        <authorList>
            <person name="Kim W."/>
            <person name="Song I."/>
            <person name="Jeong J.-H."/>
            <person name="Kim D."/>
            <person name="Kim S."/>
            <person name="Ryu S."/>
            <person name="Song J.Y."/>
            <person name="Lee S.K."/>
        </authorList>
    </citation>
    <scope>NUCLEOTIDE SEQUENCE [LARGE SCALE GENOMIC DNA]</scope>
    <source>
        <tissue evidence="2">Muscle</tissue>
    </source>
</reference>
<feature type="region of interest" description="Disordered" evidence="1">
    <location>
        <begin position="1"/>
        <end position="37"/>
    </location>
</feature>
<protein>
    <submittedName>
        <fullName evidence="2">Uncharacterized protein</fullName>
    </submittedName>
</protein>
<feature type="compositionally biased region" description="Basic residues" evidence="1">
    <location>
        <begin position="15"/>
        <end position="32"/>
    </location>
</feature>
<comment type="caution">
    <text evidence="2">The sequence shown here is derived from an EMBL/GenBank/DDBJ whole genome shotgun (WGS) entry which is preliminary data.</text>
</comment>
<organism evidence="2 3">
    <name type="scientific">Liparis tanakae</name>
    <name type="common">Tanaka's snailfish</name>
    <dbReference type="NCBI Taxonomy" id="230148"/>
    <lineage>
        <taxon>Eukaryota</taxon>
        <taxon>Metazoa</taxon>
        <taxon>Chordata</taxon>
        <taxon>Craniata</taxon>
        <taxon>Vertebrata</taxon>
        <taxon>Euteleostomi</taxon>
        <taxon>Actinopterygii</taxon>
        <taxon>Neopterygii</taxon>
        <taxon>Teleostei</taxon>
        <taxon>Neoteleostei</taxon>
        <taxon>Acanthomorphata</taxon>
        <taxon>Eupercaria</taxon>
        <taxon>Perciformes</taxon>
        <taxon>Cottioidei</taxon>
        <taxon>Cottales</taxon>
        <taxon>Liparidae</taxon>
        <taxon>Liparis</taxon>
    </lineage>
</organism>
<gene>
    <name evidence="2" type="ORF">EYF80_040059</name>
</gene>
<dbReference type="Proteomes" id="UP000314294">
    <property type="component" value="Unassembled WGS sequence"/>
</dbReference>
<dbReference type="EMBL" id="SRLO01000642">
    <property type="protein sequence ID" value="TNN49767.1"/>
    <property type="molecule type" value="Genomic_DNA"/>
</dbReference>